<dbReference type="Gene3D" id="3.40.50.1240">
    <property type="entry name" value="Phosphoglycerate mutase-like"/>
    <property type="match status" value="1"/>
</dbReference>
<dbReference type="Proteomes" id="UP000275473">
    <property type="component" value="Unassembled WGS sequence"/>
</dbReference>
<sequence length="194" mass="22267">MDRRFALNLIRHLPTAGNSQKKYIGWTDEPILPVQVEPVPHLKEVWGSDLQRCRQTASLLFPAAAYYEDSGWRECNFGAWEEKTYNQLVQDPLYRNWIDDPYRFTPPDGESLEALAKRIDQTIKSMPDREEFTVVTHGGPIRYLLAKATGGKFQEQKAHLGYSHRLVWKSRSAYEEGALCTSFSVEPLTESGNM</sequence>
<organism evidence="1 2">
    <name type="scientific">Planococcus salinus</name>
    <dbReference type="NCBI Taxonomy" id="1848460"/>
    <lineage>
        <taxon>Bacteria</taxon>
        <taxon>Bacillati</taxon>
        <taxon>Bacillota</taxon>
        <taxon>Bacilli</taxon>
        <taxon>Bacillales</taxon>
        <taxon>Caryophanaceae</taxon>
        <taxon>Planococcus</taxon>
    </lineage>
</organism>
<accession>A0A3M8P8L8</accession>
<protein>
    <submittedName>
        <fullName evidence="1">Histidine phosphatase family protein</fullName>
    </submittedName>
</protein>
<proteinExistence type="predicted"/>
<dbReference type="Pfam" id="PF00300">
    <property type="entry name" value="His_Phos_1"/>
    <property type="match status" value="1"/>
</dbReference>
<gene>
    <name evidence="1" type="ORF">EEX84_05270</name>
</gene>
<dbReference type="EMBL" id="RIAX01000003">
    <property type="protein sequence ID" value="RNF40049.1"/>
    <property type="molecule type" value="Genomic_DNA"/>
</dbReference>
<dbReference type="InterPro" id="IPR013078">
    <property type="entry name" value="His_Pase_superF_clade-1"/>
</dbReference>
<dbReference type="AlphaFoldDB" id="A0A3M8P8L8"/>
<dbReference type="GO" id="GO:0016791">
    <property type="term" value="F:phosphatase activity"/>
    <property type="evidence" value="ECO:0007669"/>
    <property type="project" value="TreeGrafter"/>
</dbReference>
<dbReference type="RefSeq" id="WP_123164557.1">
    <property type="nucleotide sequence ID" value="NZ_RIAX01000003.1"/>
</dbReference>
<evidence type="ECO:0000313" key="1">
    <source>
        <dbReference type="EMBL" id="RNF40049.1"/>
    </source>
</evidence>
<evidence type="ECO:0000313" key="2">
    <source>
        <dbReference type="Proteomes" id="UP000275473"/>
    </source>
</evidence>
<keyword evidence="2" id="KW-1185">Reference proteome</keyword>
<name>A0A3M8P8L8_9BACL</name>
<dbReference type="SMART" id="SM00855">
    <property type="entry name" value="PGAM"/>
    <property type="match status" value="1"/>
</dbReference>
<dbReference type="GO" id="GO:0005737">
    <property type="term" value="C:cytoplasm"/>
    <property type="evidence" value="ECO:0007669"/>
    <property type="project" value="TreeGrafter"/>
</dbReference>
<dbReference type="OrthoDB" id="9783269at2"/>
<dbReference type="CDD" id="cd07067">
    <property type="entry name" value="HP_PGM_like"/>
    <property type="match status" value="1"/>
</dbReference>
<dbReference type="InterPro" id="IPR050275">
    <property type="entry name" value="PGM_Phosphatase"/>
</dbReference>
<reference evidence="1 2" key="1">
    <citation type="journal article" date="2018" name="Int. J. Syst. Evol. Microbiol.">
        <title>Planococcus salinus sp. nov., a moderately halophilic bacterium isolated from a saline-alkali soil.</title>
        <authorList>
            <person name="Gan L."/>
        </authorList>
    </citation>
    <scope>NUCLEOTIDE SEQUENCE [LARGE SCALE GENOMIC DNA]</scope>
    <source>
        <strain evidence="1 2">LCB217</strain>
    </source>
</reference>
<dbReference type="SUPFAM" id="SSF53254">
    <property type="entry name" value="Phosphoglycerate mutase-like"/>
    <property type="match status" value="1"/>
</dbReference>
<dbReference type="PANTHER" id="PTHR48100">
    <property type="entry name" value="BROAD-SPECIFICITY PHOSPHATASE YOR283W-RELATED"/>
    <property type="match status" value="1"/>
</dbReference>
<comment type="caution">
    <text evidence="1">The sequence shown here is derived from an EMBL/GenBank/DDBJ whole genome shotgun (WGS) entry which is preliminary data.</text>
</comment>
<dbReference type="InterPro" id="IPR029033">
    <property type="entry name" value="His_PPase_superfam"/>
</dbReference>
<dbReference type="PANTHER" id="PTHR48100:SF1">
    <property type="entry name" value="HISTIDINE PHOSPHATASE FAMILY PROTEIN-RELATED"/>
    <property type="match status" value="1"/>
</dbReference>